<organism evidence="1 2">
    <name type="scientific">Chaetoceros tenuissimus</name>
    <dbReference type="NCBI Taxonomy" id="426638"/>
    <lineage>
        <taxon>Eukaryota</taxon>
        <taxon>Sar</taxon>
        <taxon>Stramenopiles</taxon>
        <taxon>Ochrophyta</taxon>
        <taxon>Bacillariophyta</taxon>
        <taxon>Coscinodiscophyceae</taxon>
        <taxon>Chaetocerotophycidae</taxon>
        <taxon>Chaetocerotales</taxon>
        <taxon>Chaetocerotaceae</taxon>
        <taxon>Chaetoceros</taxon>
    </lineage>
</organism>
<evidence type="ECO:0000313" key="2">
    <source>
        <dbReference type="Proteomes" id="UP001054902"/>
    </source>
</evidence>
<sequence length="105" mass="12479">MTSRNEFTLRDEEENLFLVSKGRRDGSYSYSYSYHEEIPDIMEQEASSFIRGENQTNRKKNNHVLLRDPQDYSRDEFLPSHISQPLISFKNNEEFKSQLNHSSSR</sequence>
<evidence type="ECO:0000313" key="1">
    <source>
        <dbReference type="EMBL" id="GFH47801.1"/>
    </source>
</evidence>
<dbReference type="EMBL" id="BLLK01000023">
    <property type="protein sequence ID" value="GFH47801.1"/>
    <property type="molecule type" value="Genomic_DNA"/>
</dbReference>
<protein>
    <submittedName>
        <fullName evidence="1">Uncharacterized protein</fullName>
    </submittedName>
</protein>
<dbReference type="Proteomes" id="UP001054902">
    <property type="component" value="Unassembled WGS sequence"/>
</dbReference>
<dbReference type="AlphaFoldDB" id="A0AAD3CKW4"/>
<comment type="caution">
    <text evidence="1">The sequence shown here is derived from an EMBL/GenBank/DDBJ whole genome shotgun (WGS) entry which is preliminary data.</text>
</comment>
<reference evidence="1 2" key="1">
    <citation type="journal article" date="2021" name="Sci. Rep.">
        <title>The genome of the diatom Chaetoceros tenuissimus carries an ancient integrated fragment of an extant virus.</title>
        <authorList>
            <person name="Hongo Y."/>
            <person name="Kimura K."/>
            <person name="Takaki Y."/>
            <person name="Yoshida Y."/>
            <person name="Baba S."/>
            <person name="Kobayashi G."/>
            <person name="Nagasaki K."/>
            <person name="Hano T."/>
            <person name="Tomaru Y."/>
        </authorList>
    </citation>
    <scope>NUCLEOTIDE SEQUENCE [LARGE SCALE GENOMIC DNA]</scope>
    <source>
        <strain evidence="1 2">NIES-3715</strain>
    </source>
</reference>
<accession>A0AAD3CKW4</accession>
<gene>
    <name evidence="1" type="ORF">CTEN210_04277</name>
</gene>
<keyword evidence="2" id="KW-1185">Reference proteome</keyword>
<proteinExistence type="predicted"/>
<name>A0AAD3CKW4_9STRA</name>